<feature type="region of interest" description="Disordered" evidence="2">
    <location>
        <begin position="215"/>
        <end position="238"/>
    </location>
</feature>
<feature type="compositionally biased region" description="Acidic residues" evidence="2">
    <location>
        <begin position="99"/>
        <end position="117"/>
    </location>
</feature>
<dbReference type="AlphaFoldDB" id="A0AAJ6QQC5"/>
<accession>A0AAJ6QQC5</accession>
<dbReference type="GeneID" id="100899406"/>
<dbReference type="SMART" id="SM00141">
    <property type="entry name" value="PDGF"/>
    <property type="match status" value="1"/>
</dbReference>
<keyword evidence="4" id="KW-1185">Reference proteome</keyword>
<dbReference type="PANTHER" id="PTHR21719:SF1">
    <property type="entry name" value="FI06402P-RELATED"/>
    <property type="match status" value="1"/>
</dbReference>
<dbReference type="PROSITE" id="PS50278">
    <property type="entry name" value="PDGF_2"/>
    <property type="match status" value="1"/>
</dbReference>
<dbReference type="GO" id="GO:0035099">
    <property type="term" value="P:hemocyte migration"/>
    <property type="evidence" value="ECO:0007669"/>
    <property type="project" value="TreeGrafter"/>
</dbReference>
<evidence type="ECO:0000313" key="5">
    <source>
        <dbReference type="RefSeq" id="XP_003740447.1"/>
    </source>
</evidence>
<protein>
    <submittedName>
        <fullName evidence="5">Uncharacterized protein LOC100899406</fullName>
    </submittedName>
</protein>
<name>A0AAJ6QQC5_9ACAR</name>
<dbReference type="InterPro" id="IPR000072">
    <property type="entry name" value="PDGF/VEGF_dom"/>
</dbReference>
<dbReference type="InterPro" id="IPR029034">
    <property type="entry name" value="Cystine-knot_cytokine"/>
</dbReference>
<feature type="region of interest" description="Disordered" evidence="2">
    <location>
        <begin position="99"/>
        <end position="127"/>
    </location>
</feature>
<proteinExistence type="inferred from homology"/>
<dbReference type="GO" id="GO:0016020">
    <property type="term" value="C:membrane"/>
    <property type="evidence" value="ECO:0007669"/>
    <property type="project" value="InterPro"/>
</dbReference>
<dbReference type="Gene3D" id="2.10.90.10">
    <property type="entry name" value="Cystine-knot cytokines"/>
    <property type="match status" value="1"/>
</dbReference>
<evidence type="ECO:0000313" key="4">
    <source>
        <dbReference type="Proteomes" id="UP000694867"/>
    </source>
</evidence>
<organism evidence="4 5">
    <name type="scientific">Galendromus occidentalis</name>
    <name type="common">western predatory mite</name>
    <dbReference type="NCBI Taxonomy" id="34638"/>
    <lineage>
        <taxon>Eukaryota</taxon>
        <taxon>Metazoa</taxon>
        <taxon>Ecdysozoa</taxon>
        <taxon>Arthropoda</taxon>
        <taxon>Chelicerata</taxon>
        <taxon>Arachnida</taxon>
        <taxon>Acari</taxon>
        <taxon>Parasitiformes</taxon>
        <taxon>Mesostigmata</taxon>
        <taxon>Gamasina</taxon>
        <taxon>Phytoseioidea</taxon>
        <taxon>Phytoseiidae</taxon>
        <taxon>Typhlodrominae</taxon>
        <taxon>Galendromus</taxon>
    </lineage>
</organism>
<feature type="domain" description="Platelet-derived growth factor (PDGF) family profile" evidence="3">
    <location>
        <begin position="1"/>
        <end position="95"/>
    </location>
</feature>
<dbReference type="GO" id="GO:0008083">
    <property type="term" value="F:growth factor activity"/>
    <property type="evidence" value="ECO:0007669"/>
    <property type="project" value="UniProtKB-KW"/>
</dbReference>
<dbReference type="Proteomes" id="UP000694867">
    <property type="component" value="Unplaced"/>
</dbReference>
<evidence type="ECO:0000256" key="1">
    <source>
        <dbReference type="RuleBase" id="RU003818"/>
    </source>
</evidence>
<dbReference type="SUPFAM" id="SSF57501">
    <property type="entry name" value="Cystine-knot cytokines"/>
    <property type="match status" value="1"/>
</dbReference>
<dbReference type="RefSeq" id="XP_003740447.1">
    <property type="nucleotide sequence ID" value="XM_003740399.1"/>
</dbReference>
<dbReference type="PANTHER" id="PTHR21719">
    <property type="entry name" value="FI06402P-RELATED"/>
    <property type="match status" value="1"/>
</dbReference>
<evidence type="ECO:0000256" key="2">
    <source>
        <dbReference type="SAM" id="MobiDB-lite"/>
    </source>
</evidence>
<comment type="similarity">
    <text evidence="1">Belongs to the PDGF/VEGF growth factor family.</text>
</comment>
<gene>
    <name evidence="5" type="primary">LOC100899406</name>
</gene>
<keyword evidence="1" id="KW-0339">Growth factor</keyword>
<dbReference type="KEGG" id="goe:100899406"/>
<evidence type="ECO:0000259" key="3">
    <source>
        <dbReference type="PROSITE" id="PS50278"/>
    </source>
</evidence>
<sequence>MQSRTKCREPRPVVVNVMQEHHSDSVNYLPRCTILHRCDAEAGCCERGRSCAWNTREHVDLYFYAIPTDTNRTENQIVKLIFTNHTSCACKEDVEFNEVEDEKNSEDLTGQDDDDEEIGSKPCPPPFSRRVLSELQQTCDCFDGEDECIRIKMGSRRLDPADKWELTNAVRRGEYDPPACYTGSFETQTGLCPRACKEGSVYNLRKRRCVENHRTKRRRFGRNHSRRHLAPSRHSERK</sequence>
<reference evidence="5" key="1">
    <citation type="submission" date="2025-08" db="UniProtKB">
        <authorList>
            <consortium name="RefSeq"/>
        </authorList>
    </citation>
    <scope>IDENTIFICATION</scope>
</reference>
<dbReference type="Pfam" id="PF00341">
    <property type="entry name" value="PDGF"/>
    <property type="match status" value="1"/>
</dbReference>